<dbReference type="SUPFAM" id="SSF56059">
    <property type="entry name" value="Glutathione synthetase ATP-binding domain-like"/>
    <property type="match status" value="1"/>
</dbReference>
<feature type="domain" description="Carbamoyl phosphate synthase ATP-binding" evidence="4">
    <location>
        <begin position="14"/>
        <end position="21"/>
    </location>
</feature>
<dbReference type="PRINTS" id="PR00098">
    <property type="entry name" value="CPSASE"/>
</dbReference>
<dbReference type="PANTHER" id="PTHR11405:SF53">
    <property type="entry name" value="CARBAMOYL-PHOSPHATE SYNTHASE [AMMONIA], MITOCHONDRIAL"/>
    <property type="match status" value="1"/>
</dbReference>
<name>A0A2M9A4M7_9BACT</name>
<evidence type="ECO:0000313" key="5">
    <source>
        <dbReference type="EMBL" id="PJJ40670.1"/>
    </source>
</evidence>
<keyword evidence="1" id="KW-0436">Ligase</keyword>
<dbReference type="PROSITE" id="PS00867">
    <property type="entry name" value="CPSASE_2"/>
    <property type="match status" value="1"/>
</dbReference>
<evidence type="ECO:0000256" key="2">
    <source>
        <dbReference type="ARBA" id="ARBA00022741"/>
    </source>
</evidence>
<keyword evidence="6" id="KW-1185">Reference proteome</keyword>
<evidence type="ECO:0000313" key="6">
    <source>
        <dbReference type="Proteomes" id="UP000231134"/>
    </source>
</evidence>
<dbReference type="PANTHER" id="PTHR11405">
    <property type="entry name" value="CARBAMOYLTRANSFERASE FAMILY MEMBER"/>
    <property type="match status" value="1"/>
</dbReference>
<dbReference type="AlphaFoldDB" id="A0A2M9A4M7"/>
<dbReference type="GO" id="GO:0006541">
    <property type="term" value="P:glutamine metabolic process"/>
    <property type="evidence" value="ECO:0007669"/>
    <property type="project" value="TreeGrafter"/>
</dbReference>
<comment type="caution">
    <text evidence="5">The sequence shown here is derived from an EMBL/GenBank/DDBJ whole genome shotgun (WGS) entry which is preliminary data.</text>
</comment>
<protein>
    <submittedName>
        <fullName evidence="5">Carbamoyl-phosphate synthase L subunit-like protein</fullName>
    </submittedName>
</protein>
<keyword evidence="3" id="KW-0067">ATP-binding</keyword>
<reference evidence="5 6" key="1">
    <citation type="submission" date="2017-11" db="EMBL/GenBank/DDBJ databases">
        <title>Animal gut microbial communities from fecal samples from Wisconsin, USA.</title>
        <authorList>
            <person name="Neumann A."/>
        </authorList>
    </citation>
    <scope>NUCLEOTIDE SEQUENCE [LARGE SCALE GENOMIC DNA]</scope>
    <source>
        <strain evidence="5 6">UWS3</strain>
    </source>
</reference>
<dbReference type="InterPro" id="IPR005479">
    <property type="entry name" value="CPAse_ATP-bd"/>
</dbReference>
<accession>A0A2M9A4M7</accession>
<dbReference type="Gene3D" id="3.30.470.20">
    <property type="entry name" value="ATP-grasp fold, B domain"/>
    <property type="match status" value="1"/>
</dbReference>
<evidence type="ECO:0000259" key="4">
    <source>
        <dbReference type="PROSITE" id="PS00867"/>
    </source>
</evidence>
<proteinExistence type="predicted"/>
<dbReference type="GO" id="GO:0005737">
    <property type="term" value="C:cytoplasm"/>
    <property type="evidence" value="ECO:0007669"/>
    <property type="project" value="TreeGrafter"/>
</dbReference>
<gene>
    <name evidence="5" type="ORF">BGX16_0605</name>
</gene>
<dbReference type="GO" id="GO:0005524">
    <property type="term" value="F:ATP binding"/>
    <property type="evidence" value="ECO:0007669"/>
    <property type="project" value="UniProtKB-KW"/>
</dbReference>
<dbReference type="Pfam" id="PF02786">
    <property type="entry name" value="CPSase_L_D2"/>
    <property type="match status" value="1"/>
</dbReference>
<keyword evidence="2" id="KW-0547">Nucleotide-binding</keyword>
<organism evidence="5 6">
    <name type="scientific">Hallerella succinigenes</name>
    <dbReference type="NCBI Taxonomy" id="1896222"/>
    <lineage>
        <taxon>Bacteria</taxon>
        <taxon>Pseudomonadati</taxon>
        <taxon>Fibrobacterota</taxon>
        <taxon>Fibrobacteria</taxon>
        <taxon>Fibrobacterales</taxon>
        <taxon>Fibrobacteraceae</taxon>
        <taxon>Hallerella</taxon>
    </lineage>
</organism>
<sequence>MNMQYAIEDGKVFVLEANPRASRTVPLVSKVCNTQMARLATRLMMGEKLEDLKLKDNKFKHHGAKEAVFPFDKFPKVDPVLGPEMRSTGEVLGLSDDYALAYYKSQEAQVPSSRTKVPC</sequence>
<dbReference type="EMBL" id="PGEX01000001">
    <property type="protein sequence ID" value="PJJ40670.1"/>
    <property type="molecule type" value="Genomic_DNA"/>
</dbReference>
<evidence type="ECO:0000256" key="3">
    <source>
        <dbReference type="ARBA" id="ARBA00022840"/>
    </source>
</evidence>
<dbReference type="GO" id="GO:0004088">
    <property type="term" value="F:carbamoyl-phosphate synthase (glutamine-hydrolyzing) activity"/>
    <property type="evidence" value="ECO:0007669"/>
    <property type="project" value="TreeGrafter"/>
</dbReference>
<evidence type="ECO:0000256" key="1">
    <source>
        <dbReference type="ARBA" id="ARBA00022598"/>
    </source>
</evidence>
<dbReference type="Proteomes" id="UP000231134">
    <property type="component" value="Unassembled WGS sequence"/>
</dbReference>
<dbReference type="InterPro" id="IPR005483">
    <property type="entry name" value="CPSase_dom"/>
</dbReference>